<dbReference type="GO" id="GO:0005524">
    <property type="term" value="F:ATP binding"/>
    <property type="evidence" value="ECO:0007669"/>
    <property type="project" value="UniProtKB-KW"/>
</dbReference>
<protein>
    <submittedName>
        <fullName evidence="7">Unconventional myosin-XVIIIa</fullName>
    </submittedName>
</protein>
<proteinExistence type="inferred from homology"/>
<dbReference type="GO" id="GO:2000134">
    <property type="term" value="P:negative regulation of G1/S transition of mitotic cell cycle"/>
    <property type="evidence" value="ECO:0007669"/>
    <property type="project" value="TreeGrafter"/>
</dbReference>
<keyword evidence="8" id="KW-1185">Reference proteome</keyword>
<dbReference type="GO" id="GO:0005654">
    <property type="term" value="C:nucleoplasm"/>
    <property type="evidence" value="ECO:0007669"/>
    <property type="project" value="TreeGrafter"/>
</dbReference>
<evidence type="ECO:0000259" key="6">
    <source>
        <dbReference type="PROSITE" id="PS51456"/>
    </source>
</evidence>
<dbReference type="PANTHER" id="PTHR47335">
    <property type="entry name" value="UNCONVENTIONAL MYOSIN-XVI"/>
    <property type="match status" value="1"/>
</dbReference>
<evidence type="ECO:0000256" key="4">
    <source>
        <dbReference type="ARBA" id="ARBA00023175"/>
    </source>
</evidence>
<dbReference type="GO" id="GO:0019903">
    <property type="term" value="F:protein phosphatase binding"/>
    <property type="evidence" value="ECO:0007669"/>
    <property type="project" value="TreeGrafter"/>
</dbReference>
<dbReference type="PROSITE" id="PS51456">
    <property type="entry name" value="MYOSIN_MOTOR"/>
    <property type="match status" value="1"/>
</dbReference>
<keyword evidence="4" id="KW-0505">Motor protein</keyword>
<name>A0A5B7IN85_PORTR</name>
<dbReference type="GO" id="GO:0051015">
    <property type="term" value="F:actin filament binding"/>
    <property type="evidence" value="ECO:0007669"/>
    <property type="project" value="TreeGrafter"/>
</dbReference>
<dbReference type="InterPro" id="IPR001609">
    <property type="entry name" value="Myosin_head_motor_dom-like"/>
</dbReference>
<accession>A0A5B7IN85</accession>
<evidence type="ECO:0000256" key="5">
    <source>
        <dbReference type="PROSITE-ProRule" id="PRU00782"/>
    </source>
</evidence>
<evidence type="ECO:0000256" key="3">
    <source>
        <dbReference type="ARBA" id="ARBA00023123"/>
    </source>
</evidence>
<dbReference type="Gene3D" id="3.40.850.10">
    <property type="entry name" value="Kinesin motor domain"/>
    <property type="match status" value="1"/>
</dbReference>
<dbReference type="InterPro" id="IPR027417">
    <property type="entry name" value="P-loop_NTPase"/>
</dbReference>
<dbReference type="Pfam" id="PF00063">
    <property type="entry name" value="Myosin_head"/>
    <property type="match status" value="1"/>
</dbReference>
<evidence type="ECO:0000313" key="7">
    <source>
        <dbReference type="EMBL" id="MPC86911.1"/>
    </source>
</evidence>
<sequence>MNTNATRFTQIFSLDFDHSGQIASASVQVYMPEKTRVVRRPEGEPNYHIFYQLLSGADSDLRRTLGLENLSEPNLFMTPLQRVSCVVLVVLWLMTRVQ</sequence>
<dbReference type="GO" id="GO:0043491">
    <property type="term" value="P:phosphatidylinositol 3-kinase/protein kinase B signal transduction"/>
    <property type="evidence" value="ECO:0007669"/>
    <property type="project" value="TreeGrafter"/>
</dbReference>
<dbReference type="Proteomes" id="UP000324222">
    <property type="component" value="Unassembled WGS sequence"/>
</dbReference>
<feature type="domain" description="Myosin motor" evidence="6">
    <location>
        <begin position="1"/>
        <end position="98"/>
    </location>
</feature>
<keyword evidence="3 5" id="KW-0518">Myosin</keyword>
<evidence type="ECO:0000256" key="2">
    <source>
        <dbReference type="ARBA" id="ARBA00022840"/>
    </source>
</evidence>
<dbReference type="OrthoDB" id="6366833at2759"/>
<organism evidence="7 8">
    <name type="scientific">Portunus trituberculatus</name>
    <name type="common">Swimming crab</name>
    <name type="synonym">Neptunus trituberculatus</name>
    <dbReference type="NCBI Taxonomy" id="210409"/>
    <lineage>
        <taxon>Eukaryota</taxon>
        <taxon>Metazoa</taxon>
        <taxon>Ecdysozoa</taxon>
        <taxon>Arthropoda</taxon>
        <taxon>Crustacea</taxon>
        <taxon>Multicrustacea</taxon>
        <taxon>Malacostraca</taxon>
        <taxon>Eumalacostraca</taxon>
        <taxon>Eucarida</taxon>
        <taxon>Decapoda</taxon>
        <taxon>Pleocyemata</taxon>
        <taxon>Brachyura</taxon>
        <taxon>Eubrachyura</taxon>
        <taxon>Portunoidea</taxon>
        <taxon>Portunidae</taxon>
        <taxon>Portuninae</taxon>
        <taxon>Portunus</taxon>
    </lineage>
</organism>
<dbReference type="GO" id="GO:0048812">
    <property type="term" value="P:neuron projection morphogenesis"/>
    <property type="evidence" value="ECO:0007669"/>
    <property type="project" value="TreeGrafter"/>
</dbReference>
<keyword evidence="1" id="KW-0547">Nucleotide-binding</keyword>
<evidence type="ECO:0000256" key="1">
    <source>
        <dbReference type="ARBA" id="ARBA00022741"/>
    </source>
</evidence>
<gene>
    <name evidence="7" type="primary">Myo18a_4</name>
    <name evidence="7" type="ORF">E2C01_081750</name>
</gene>
<evidence type="ECO:0000313" key="8">
    <source>
        <dbReference type="Proteomes" id="UP000324222"/>
    </source>
</evidence>
<dbReference type="EMBL" id="VSRR010072914">
    <property type="protein sequence ID" value="MPC86911.1"/>
    <property type="molecule type" value="Genomic_DNA"/>
</dbReference>
<dbReference type="GO" id="GO:0016459">
    <property type="term" value="C:myosin complex"/>
    <property type="evidence" value="ECO:0007669"/>
    <property type="project" value="UniProtKB-KW"/>
</dbReference>
<dbReference type="AlphaFoldDB" id="A0A5B7IN85"/>
<comment type="similarity">
    <text evidence="5">Belongs to the TRAFAC class myosin-kinesin ATPase superfamily. Myosin family.</text>
</comment>
<comment type="caution">
    <text evidence="7">The sequence shown here is derived from an EMBL/GenBank/DDBJ whole genome shotgun (WGS) entry which is preliminary data.</text>
</comment>
<dbReference type="SUPFAM" id="SSF52540">
    <property type="entry name" value="P-loop containing nucleoside triphosphate hydrolases"/>
    <property type="match status" value="1"/>
</dbReference>
<dbReference type="GO" id="GO:0048471">
    <property type="term" value="C:perinuclear region of cytoplasm"/>
    <property type="evidence" value="ECO:0007669"/>
    <property type="project" value="TreeGrafter"/>
</dbReference>
<dbReference type="InterPro" id="IPR052838">
    <property type="entry name" value="Myosin-XVI"/>
</dbReference>
<dbReference type="GO" id="GO:0003774">
    <property type="term" value="F:cytoskeletal motor activity"/>
    <property type="evidence" value="ECO:0007669"/>
    <property type="project" value="InterPro"/>
</dbReference>
<reference evidence="7 8" key="1">
    <citation type="submission" date="2019-05" db="EMBL/GenBank/DDBJ databases">
        <title>Another draft genome of Portunus trituberculatus and its Hox gene families provides insights of decapod evolution.</title>
        <authorList>
            <person name="Jeong J.-H."/>
            <person name="Song I."/>
            <person name="Kim S."/>
            <person name="Choi T."/>
            <person name="Kim D."/>
            <person name="Ryu S."/>
            <person name="Kim W."/>
        </authorList>
    </citation>
    <scope>NUCLEOTIDE SEQUENCE [LARGE SCALE GENOMIC DNA]</scope>
    <source>
        <tissue evidence="7">Muscle</tissue>
    </source>
</reference>
<dbReference type="PANTHER" id="PTHR47335:SF1">
    <property type="entry name" value="UNCONVENTIONAL MYOSIN-XVI"/>
    <property type="match status" value="1"/>
</dbReference>
<keyword evidence="2" id="KW-0067">ATP-binding</keyword>
<dbReference type="InterPro" id="IPR036961">
    <property type="entry name" value="Kinesin_motor_dom_sf"/>
</dbReference>
<comment type="caution">
    <text evidence="5">Lacks conserved residue(s) required for the propagation of feature annotation.</text>
</comment>
<keyword evidence="5" id="KW-0009">Actin-binding</keyword>